<reference evidence="1" key="1">
    <citation type="submission" date="2013-05" db="EMBL/GenBank/DDBJ databases">
        <title>Seroprevalence against a Canadian isolate of bovine herpesvirus 4 (BHV4) is higher in various diseases affected bovine dairy herds compared to healthy herds.</title>
        <authorList>
            <person name="Music N."/>
            <person name="Laroche J."/>
            <person name="Tremblay D."/>
            <person name="Mandeville I."/>
            <person name="Bellehumeur C."/>
            <person name="Charette S.J."/>
            <person name="Gagnon C.A."/>
        </authorList>
    </citation>
    <scope>NUCLEOTIDE SEQUENCE</scope>
    <source>
        <strain evidence="1">FMV09-1180503</strain>
    </source>
</reference>
<proteinExistence type="predicted"/>
<dbReference type="EMBL" id="MN551084">
    <property type="protein sequence ID" value="QJC19212.1"/>
    <property type="molecule type" value="Genomic_DNA"/>
</dbReference>
<protein>
    <submittedName>
        <fullName evidence="1">Uncharacterized protein</fullName>
    </submittedName>
</protein>
<evidence type="ECO:0000313" key="2">
    <source>
        <dbReference type="EMBL" id="QJC19212.1"/>
    </source>
</evidence>
<dbReference type="EMBL" id="KC999113">
    <property type="protein sequence ID" value="AIA82817.1"/>
    <property type="molecule type" value="Genomic_DNA"/>
</dbReference>
<accession>A0A0F6N4U9</accession>
<sequence>MRLDGKQHIPGNHEEGLMMFSGCLDGPVSNTYLDPDDMALIFFKNNHRTYHEDIQKYSNQVSLINGYSWPAAPK</sequence>
<name>A0A0F6N4U9_BHV4</name>
<organismHost>
    <name type="scientific">Bos taurus</name>
    <name type="common">Bovine</name>
    <dbReference type="NCBI Taxonomy" id="9913"/>
</organismHost>
<organismHost>
    <name type="scientific">Panthera leo</name>
    <name type="common">Lion</name>
    <dbReference type="NCBI Taxonomy" id="9689"/>
</organismHost>
<reference evidence="2" key="2">
    <citation type="submission" date="2019-10" db="EMBL/GenBank/DDBJ databases">
        <title>Experimental infection of calves with contemporary bovine gammaherpesvirus type 4.</title>
        <authorList>
            <person name="Bauermann F."/>
            <person name="Kutish G."/>
            <person name="Diel D."/>
            <person name="Falkenberg S."/>
            <person name="Martins M."/>
            <person name="Flores E."/>
        </authorList>
    </citation>
    <scope>NUCLEOTIDE SEQUENCE</scope>
    <source>
        <strain evidence="2">SD16-49</strain>
    </source>
</reference>
<organismHost>
    <name type="scientific">Felis catus</name>
    <name type="common">Cat</name>
    <name type="synonym">Felis silvestris catus</name>
    <dbReference type="NCBI Taxonomy" id="9685"/>
</organismHost>
<evidence type="ECO:0000313" key="1">
    <source>
        <dbReference type="EMBL" id="AIA82817.1"/>
    </source>
</evidence>
<organism evidence="1">
    <name type="scientific">Bovine herpesvirus 4</name>
    <name type="common">BoHV-4</name>
    <name type="synonym">Movar virus</name>
    <dbReference type="NCBI Taxonomy" id="10385"/>
    <lineage>
        <taxon>Viruses</taxon>
        <taxon>Duplodnaviria</taxon>
        <taxon>Heunggongvirae</taxon>
        <taxon>Peploviricota</taxon>
        <taxon>Herviviricetes</taxon>
        <taxon>Herpesvirales</taxon>
        <taxon>Orthoherpesviridae</taxon>
        <taxon>Gammaherpesvirinae</taxon>
        <taxon>Rhadinovirus</taxon>
        <taxon>Rhadinovirus bovinegamma4</taxon>
    </lineage>
</organism>